<gene>
    <name evidence="2" type="ORF">DSM02_2819</name>
</gene>
<evidence type="ECO:0000313" key="2">
    <source>
        <dbReference type="EMBL" id="RXG19975.1"/>
    </source>
</evidence>
<proteinExistence type="predicted"/>
<reference evidence="2 3" key="1">
    <citation type="submission" date="2018-07" db="EMBL/GenBank/DDBJ databases">
        <title>Leeuwenhoekiella genomics.</title>
        <authorList>
            <person name="Tahon G."/>
            <person name="Willems A."/>
        </authorList>
    </citation>
    <scope>NUCLEOTIDE SEQUENCE [LARGE SCALE GENOMIC DNA]</scope>
    <source>
        <strain evidence="2 3">LMG 29608</strain>
    </source>
</reference>
<name>A0A4Q0P1E1_9FLAO</name>
<dbReference type="Proteomes" id="UP000289859">
    <property type="component" value="Unassembled WGS sequence"/>
</dbReference>
<keyword evidence="1" id="KW-0812">Transmembrane</keyword>
<accession>A0A4Q0P1E1</accession>
<evidence type="ECO:0008006" key="4">
    <source>
        <dbReference type="Google" id="ProtNLM"/>
    </source>
</evidence>
<organism evidence="2 3">
    <name type="scientific">Leeuwenhoekiella polynyae</name>
    <dbReference type="NCBI Taxonomy" id="1550906"/>
    <lineage>
        <taxon>Bacteria</taxon>
        <taxon>Pseudomonadati</taxon>
        <taxon>Bacteroidota</taxon>
        <taxon>Flavobacteriia</taxon>
        <taxon>Flavobacteriales</taxon>
        <taxon>Flavobacteriaceae</taxon>
        <taxon>Leeuwenhoekiella</taxon>
    </lineage>
</organism>
<feature type="transmembrane region" description="Helical" evidence="1">
    <location>
        <begin position="20"/>
        <end position="39"/>
    </location>
</feature>
<dbReference type="AlphaFoldDB" id="A0A4Q0P1E1"/>
<sequence length="79" mass="8391">MTFLEKEAGIVTKNHYRSKWLAVGMAAFGIPMGAAFGAALGNMSYLSIGMLFGIAIGVNVGRKKDKDAAAENKVLDIEI</sequence>
<comment type="caution">
    <text evidence="2">The sequence shown here is derived from an EMBL/GenBank/DDBJ whole genome shotgun (WGS) entry which is preliminary data.</text>
</comment>
<keyword evidence="1" id="KW-0472">Membrane</keyword>
<keyword evidence="3" id="KW-1185">Reference proteome</keyword>
<evidence type="ECO:0000256" key="1">
    <source>
        <dbReference type="SAM" id="Phobius"/>
    </source>
</evidence>
<feature type="transmembrane region" description="Helical" evidence="1">
    <location>
        <begin position="45"/>
        <end position="61"/>
    </location>
</feature>
<evidence type="ECO:0000313" key="3">
    <source>
        <dbReference type="Proteomes" id="UP000289859"/>
    </source>
</evidence>
<keyword evidence="1" id="KW-1133">Transmembrane helix</keyword>
<protein>
    <recommendedName>
        <fullName evidence="4">Glycine zipper family protein</fullName>
    </recommendedName>
</protein>
<dbReference type="EMBL" id="QOVK01000014">
    <property type="protein sequence ID" value="RXG19975.1"/>
    <property type="molecule type" value="Genomic_DNA"/>
</dbReference>